<sequence>MHHNTAVRRLRTIAEDCDKASSLLTGEDGLFAVYAFGPVLDHPGEDLDDVNVVLVMGLPAAELPWGVEPPGCTSLAHMLRLDKAPVLRLWRPAEWPVANHEIRRPMLIWSREDGVQTPALDALAERRAEPFRLADADDDVAAEQISRELKLSTAHLRAIRDRWDDIAWRRSHSRNGRYPEDHLWQAVDGFLDLLDASASTTRSLEDNR</sequence>
<dbReference type="RefSeq" id="WP_212008225.1">
    <property type="nucleotide sequence ID" value="NZ_JAAFYZ010000015.1"/>
</dbReference>
<reference evidence="2 3" key="1">
    <citation type="submission" date="2020-02" db="EMBL/GenBank/DDBJ databases">
        <title>Acidophilic actinobacteria isolated from forest soil.</title>
        <authorList>
            <person name="Golinska P."/>
        </authorList>
    </citation>
    <scope>NUCLEOTIDE SEQUENCE [LARGE SCALE GENOMIC DNA]</scope>
    <source>
        <strain evidence="2 3">NL8</strain>
    </source>
</reference>
<dbReference type="EMBL" id="JAAFYZ010000015">
    <property type="protein sequence ID" value="MBS2546578.1"/>
    <property type="molecule type" value="Genomic_DNA"/>
</dbReference>
<dbReference type="InterPro" id="IPR056128">
    <property type="entry name" value="DUF7711"/>
</dbReference>
<keyword evidence="3" id="KW-1185">Reference proteome</keyword>
<gene>
    <name evidence="2" type="ORF">KGQ19_06835</name>
</gene>
<proteinExistence type="predicted"/>
<evidence type="ECO:0000259" key="1">
    <source>
        <dbReference type="Pfam" id="PF24821"/>
    </source>
</evidence>
<name>A0ABS5KJR2_9ACTN</name>
<comment type="caution">
    <text evidence="2">The sequence shown here is derived from an EMBL/GenBank/DDBJ whole genome shotgun (WGS) entry which is preliminary data.</text>
</comment>
<organism evidence="2 3">
    <name type="scientific">Catenulispora pinistramenti</name>
    <dbReference type="NCBI Taxonomy" id="2705254"/>
    <lineage>
        <taxon>Bacteria</taxon>
        <taxon>Bacillati</taxon>
        <taxon>Actinomycetota</taxon>
        <taxon>Actinomycetes</taxon>
        <taxon>Catenulisporales</taxon>
        <taxon>Catenulisporaceae</taxon>
        <taxon>Catenulispora</taxon>
    </lineage>
</organism>
<evidence type="ECO:0000313" key="2">
    <source>
        <dbReference type="EMBL" id="MBS2546578.1"/>
    </source>
</evidence>
<protein>
    <recommendedName>
        <fullName evidence="1">DUF7711 domain-containing protein</fullName>
    </recommendedName>
</protein>
<dbReference type="Proteomes" id="UP000730482">
    <property type="component" value="Unassembled WGS sequence"/>
</dbReference>
<evidence type="ECO:0000313" key="3">
    <source>
        <dbReference type="Proteomes" id="UP000730482"/>
    </source>
</evidence>
<dbReference type="Pfam" id="PF24821">
    <property type="entry name" value="DUF7711"/>
    <property type="match status" value="1"/>
</dbReference>
<feature type="domain" description="DUF7711" evidence="1">
    <location>
        <begin position="1"/>
        <end position="198"/>
    </location>
</feature>
<accession>A0ABS5KJR2</accession>